<protein>
    <submittedName>
        <fullName evidence="1">Uncharacterized protein</fullName>
    </submittedName>
</protein>
<accession>A0A085WXT6</accession>
<comment type="caution">
    <text evidence="1">The sequence shown here is derived from an EMBL/GenBank/DDBJ whole genome shotgun (WGS) entry which is preliminary data.</text>
</comment>
<dbReference type="STRING" id="394096.DB31_0762"/>
<dbReference type="Proteomes" id="UP000028725">
    <property type="component" value="Unassembled WGS sequence"/>
</dbReference>
<sequence length="199" mass="22747">MDLTEASLVEVARRFYPEGYPVTSDEYGQDGLLPHQRTPEYARFLEAWDKAMAWPEWKTLFQEMRSVFPRYGDCTQPWAASCRRCCVYIWRPLPEGARHLTIVAAAVSVLAPLYLVYCTTEVVVDKDSQERHVFLELPEEVKPQAAALSALVERVLGYQAFPLRFANVSVPGLRVDGVDWRKEPTLLDALFDTDLDSLF</sequence>
<reference evidence="1 2" key="1">
    <citation type="submission" date="2014-04" db="EMBL/GenBank/DDBJ databases">
        <title>Genome assembly of Hyalangium minutum DSM 14724.</title>
        <authorList>
            <person name="Sharma G."/>
            <person name="Subramanian S."/>
        </authorList>
    </citation>
    <scope>NUCLEOTIDE SEQUENCE [LARGE SCALE GENOMIC DNA]</scope>
    <source>
        <strain evidence="1 2">DSM 14724</strain>
    </source>
</reference>
<organism evidence="1 2">
    <name type="scientific">Hyalangium minutum</name>
    <dbReference type="NCBI Taxonomy" id="394096"/>
    <lineage>
        <taxon>Bacteria</taxon>
        <taxon>Pseudomonadati</taxon>
        <taxon>Myxococcota</taxon>
        <taxon>Myxococcia</taxon>
        <taxon>Myxococcales</taxon>
        <taxon>Cystobacterineae</taxon>
        <taxon>Archangiaceae</taxon>
        <taxon>Hyalangium</taxon>
    </lineage>
</organism>
<proteinExistence type="predicted"/>
<evidence type="ECO:0000313" key="2">
    <source>
        <dbReference type="Proteomes" id="UP000028725"/>
    </source>
</evidence>
<dbReference type="AlphaFoldDB" id="A0A085WXT6"/>
<evidence type="ECO:0000313" key="1">
    <source>
        <dbReference type="EMBL" id="KFE72499.1"/>
    </source>
</evidence>
<gene>
    <name evidence="1" type="ORF">DB31_0762</name>
</gene>
<keyword evidence="2" id="KW-1185">Reference proteome</keyword>
<dbReference type="EMBL" id="JMCB01000001">
    <property type="protein sequence ID" value="KFE72499.1"/>
    <property type="molecule type" value="Genomic_DNA"/>
</dbReference>
<name>A0A085WXT6_9BACT</name>